<organism evidence="1">
    <name type="scientific">freshwater metagenome</name>
    <dbReference type="NCBI Taxonomy" id="449393"/>
    <lineage>
        <taxon>unclassified sequences</taxon>
        <taxon>metagenomes</taxon>
        <taxon>ecological metagenomes</taxon>
    </lineage>
</organism>
<dbReference type="AlphaFoldDB" id="A0A6J6PCI2"/>
<gene>
    <name evidence="1" type="ORF">UFOPK2360_01311</name>
</gene>
<evidence type="ECO:0000313" key="1">
    <source>
        <dbReference type="EMBL" id="CAB4694433.1"/>
    </source>
</evidence>
<sequence length="62" mass="6336">MAIKLTIGPLLSPSTIKKLSVCTFSAVAKYQVVERLNLGGTTSGIKLAALAPSTATIIFSAA</sequence>
<reference evidence="1" key="1">
    <citation type="submission" date="2020-05" db="EMBL/GenBank/DDBJ databases">
        <authorList>
            <person name="Chiriac C."/>
            <person name="Salcher M."/>
            <person name="Ghai R."/>
            <person name="Kavagutti S V."/>
        </authorList>
    </citation>
    <scope>NUCLEOTIDE SEQUENCE</scope>
</reference>
<accession>A0A6J6PCI2</accession>
<dbReference type="EMBL" id="CAEZXH010000116">
    <property type="protein sequence ID" value="CAB4694433.1"/>
    <property type="molecule type" value="Genomic_DNA"/>
</dbReference>
<proteinExistence type="predicted"/>
<protein>
    <submittedName>
        <fullName evidence="1">Unannotated protein</fullName>
    </submittedName>
</protein>
<name>A0A6J6PCI2_9ZZZZ</name>